<organism evidence="2 3">
    <name type="scientific">Tritrichomonas foetus</name>
    <dbReference type="NCBI Taxonomy" id="1144522"/>
    <lineage>
        <taxon>Eukaryota</taxon>
        <taxon>Metamonada</taxon>
        <taxon>Parabasalia</taxon>
        <taxon>Tritrichomonadida</taxon>
        <taxon>Tritrichomonadidae</taxon>
        <taxon>Tritrichomonas</taxon>
    </lineage>
</organism>
<comment type="caution">
    <text evidence="2">The sequence shown here is derived from an EMBL/GenBank/DDBJ whole genome shotgun (WGS) entry which is preliminary data.</text>
</comment>
<keyword evidence="1" id="KW-1133">Transmembrane helix</keyword>
<sequence length="1091" mass="125919">MFLVFLTQVSLSIEGFCLSDEENMHLCPNRPEIKIISNTSELNFDEITGLSIFLYIFGFLDSNTYIIDISLFNFEEVQCFSHNNTIKIDFNPNSLKKVTFSNAIIDSFHFIDFAFICFFDTTFINPINLSHSLSSNLIKIDTFSLNSLNLSKIETDTNFIICVNCILNQNLYITIKDEITPKYQISSELNNSQIIANFTDKSDFFTFLMDSQDVLDSKSIVIEKISPNFYITVNLTHSNFSYWQDYPYLNSSHLTINILKENELQKEDEFKEEIITEETSFYLNSIYLPNCRDSSRTIVNIYETTSIYIGSGSPGLELNLFATVEILLTDYDCEIQYISVYGDSNLTFSHSFKSNNENENDNEIIFTSEIILFTNFMNSFVNIDPEITITCGYLEFYCYEKGEIRITEGRFIIYQTVGFWKSLIEIDYLTKENYAIFSYILDLNQTQNGIFIVKKQYNCKNPPADIYFEYRDDEIPTDEIIEDFLIKETPILSFPGLLQSQINLRMSSFSTVPGFSGSINLVRSIYSKDTISFILIDYPMKAFPKFCILDELNDDYIHTESSSQCTKEMYNISTSNINEWKSKTANFTYSISFYINSDFDSDVIIDLSNVNRENSLFFINSYPDKEKTIQISTCNVQEVTFCDLNIKIIDDKSQSYLNASSIYFLGHSKFLGDFQIPNCDSLVFDLISYSNFNKTKFDIKKCSFVIQSPILEIYFSSIGWTFNITNYIYHLNYDYSINFIFNFSTNSISIYENLTQTENNDKVELTMNNSLKYHIMSTIWTNNGKTVELNILSDFLENDNIMYIQKYSFNDIYINTKSSKIPISFMVIPSLSIYANILEKNCRKTNEIVFSAPIYSYTSLLDINSHSSPLVINFIECYHLGSGVIRFPDQLAVIENLIIKEGTSFYLINATLNEFLSIGMHSKLYMYNSFFDEAELHLVSSAGDNEGSVVGLSNNIGTILSIKVYLNLIQNIQMENNIHNKVNFNRSSFNDIKDDTEGNILVIKEIGEQCQKVAKNTRVENDDFIPFCDEYNSLMVKNMQKERKMRTIVIIISSLAGSLFIGLTIFIIYEIYSCKKMRNSFLPLTSELSFT</sequence>
<feature type="transmembrane region" description="Helical" evidence="1">
    <location>
        <begin position="1047"/>
        <end position="1069"/>
    </location>
</feature>
<keyword evidence="3" id="KW-1185">Reference proteome</keyword>
<protein>
    <submittedName>
        <fullName evidence="2">Uncharacterized protein</fullName>
    </submittedName>
</protein>
<dbReference type="Proteomes" id="UP000179807">
    <property type="component" value="Unassembled WGS sequence"/>
</dbReference>
<keyword evidence="1" id="KW-0472">Membrane</keyword>
<dbReference type="RefSeq" id="XP_068356050.1">
    <property type="nucleotide sequence ID" value="XM_068507007.1"/>
</dbReference>
<proteinExistence type="predicted"/>
<keyword evidence="1" id="KW-0812">Transmembrane</keyword>
<accession>A0A1J4JW23</accession>
<evidence type="ECO:0000313" key="3">
    <source>
        <dbReference type="Proteomes" id="UP000179807"/>
    </source>
</evidence>
<evidence type="ECO:0000256" key="1">
    <source>
        <dbReference type="SAM" id="Phobius"/>
    </source>
</evidence>
<name>A0A1J4JW23_9EUKA</name>
<dbReference type="VEuPathDB" id="TrichDB:TRFO_29837"/>
<gene>
    <name evidence="2" type="ORF">TRFO_29837</name>
</gene>
<dbReference type="EMBL" id="MLAK01000848">
    <property type="protein sequence ID" value="OHT02914.1"/>
    <property type="molecule type" value="Genomic_DNA"/>
</dbReference>
<dbReference type="AlphaFoldDB" id="A0A1J4JW23"/>
<dbReference type="GeneID" id="94841711"/>
<reference evidence="2" key="1">
    <citation type="submission" date="2016-10" db="EMBL/GenBank/DDBJ databases">
        <authorList>
            <person name="Benchimol M."/>
            <person name="Almeida L.G."/>
            <person name="Vasconcelos A.T."/>
            <person name="Perreira-Neves A."/>
            <person name="Rosa I.A."/>
            <person name="Tasca T."/>
            <person name="Bogo M.R."/>
            <person name="de Souza W."/>
        </authorList>
    </citation>
    <scope>NUCLEOTIDE SEQUENCE [LARGE SCALE GENOMIC DNA]</scope>
    <source>
        <strain evidence="2">K</strain>
    </source>
</reference>
<evidence type="ECO:0000313" key="2">
    <source>
        <dbReference type="EMBL" id="OHT02914.1"/>
    </source>
</evidence>